<dbReference type="EMBL" id="BARU01038102">
    <property type="protein sequence ID" value="GAH80919.1"/>
    <property type="molecule type" value="Genomic_DNA"/>
</dbReference>
<evidence type="ECO:0000313" key="1">
    <source>
        <dbReference type="EMBL" id="GAH80919.1"/>
    </source>
</evidence>
<proteinExistence type="predicted"/>
<protein>
    <submittedName>
        <fullName evidence="1">Uncharacterized protein</fullName>
    </submittedName>
</protein>
<comment type="caution">
    <text evidence="1">The sequence shown here is derived from an EMBL/GenBank/DDBJ whole genome shotgun (WGS) entry which is preliminary data.</text>
</comment>
<gene>
    <name evidence="1" type="ORF">S03H2_59264</name>
</gene>
<organism evidence="1">
    <name type="scientific">marine sediment metagenome</name>
    <dbReference type="NCBI Taxonomy" id="412755"/>
    <lineage>
        <taxon>unclassified sequences</taxon>
        <taxon>metagenomes</taxon>
        <taxon>ecological metagenomes</taxon>
    </lineage>
</organism>
<name>X1JRM5_9ZZZZ</name>
<reference evidence="1" key="1">
    <citation type="journal article" date="2014" name="Front. Microbiol.">
        <title>High frequency of phylogenetically diverse reductive dehalogenase-homologous genes in deep subseafloor sedimentary metagenomes.</title>
        <authorList>
            <person name="Kawai M."/>
            <person name="Futagami T."/>
            <person name="Toyoda A."/>
            <person name="Takaki Y."/>
            <person name="Nishi S."/>
            <person name="Hori S."/>
            <person name="Arai W."/>
            <person name="Tsubouchi T."/>
            <person name="Morono Y."/>
            <person name="Uchiyama I."/>
            <person name="Ito T."/>
            <person name="Fujiyama A."/>
            <person name="Inagaki F."/>
            <person name="Takami H."/>
        </authorList>
    </citation>
    <scope>NUCLEOTIDE SEQUENCE</scope>
    <source>
        <strain evidence="1">Expedition CK06-06</strain>
    </source>
</reference>
<accession>X1JRM5</accession>
<sequence>MKVTSATNERTVISFLDRDSIHIDAVPVLFTNDHKLIKTSLLVAILNSFLFDYLMRVKTSGICINYYRLEETPLPKYEDIEQFIKIKILEILARLSFIHEKFSPDWLLIVNLSQILRSNPWKKNWAITKHVFSLKALNLLLFRFQVLFYKLD</sequence>
<dbReference type="AlphaFoldDB" id="X1JRM5"/>